<keyword evidence="1" id="KW-1133">Transmembrane helix</keyword>
<accession>A0A8J2SIL7</accession>
<feature type="transmembrane region" description="Helical" evidence="1">
    <location>
        <begin position="64"/>
        <end position="85"/>
    </location>
</feature>
<sequence length="100" mass="11406">AARRTHPYQFRSPAVRGPLHVLPACRARALSGRSFFFCAVFTALLRCFRGCVTAPVSLLTQAEFINAVSVIVIGTTELCCFTYALQRRELCRFCRFCFWY</sequence>
<dbReference type="EMBL" id="CAKKNE010000002">
    <property type="protein sequence ID" value="CAH0368669.1"/>
    <property type="molecule type" value="Genomic_DNA"/>
</dbReference>
<keyword evidence="1" id="KW-0472">Membrane</keyword>
<keyword evidence="1" id="KW-0812">Transmembrane</keyword>
<organism evidence="2 3">
    <name type="scientific">Pelagomonas calceolata</name>
    <dbReference type="NCBI Taxonomy" id="35677"/>
    <lineage>
        <taxon>Eukaryota</taxon>
        <taxon>Sar</taxon>
        <taxon>Stramenopiles</taxon>
        <taxon>Ochrophyta</taxon>
        <taxon>Pelagophyceae</taxon>
        <taxon>Pelagomonadales</taxon>
        <taxon>Pelagomonadaceae</taxon>
        <taxon>Pelagomonas</taxon>
    </lineage>
</organism>
<reference evidence="2" key="1">
    <citation type="submission" date="2021-11" db="EMBL/GenBank/DDBJ databases">
        <authorList>
            <consortium name="Genoscope - CEA"/>
            <person name="William W."/>
        </authorList>
    </citation>
    <scope>NUCLEOTIDE SEQUENCE</scope>
</reference>
<feature type="transmembrane region" description="Helical" evidence="1">
    <location>
        <begin position="35"/>
        <end position="58"/>
    </location>
</feature>
<name>A0A8J2SIL7_9STRA</name>
<keyword evidence="3" id="KW-1185">Reference proteome</keyword>
<evidence type="ECO:0000313" key="2">
    <source>
        <dbReference type="EMBL" id="CAH0368669.1"/>
    </source>
</evidence>
<evidence type="ECO:0000313" key="3">
    <source>
        <dbReference type="Proteomes" id="UP000789595"/>
    </source>
</evidence>
<feature type="non-terminal residue" evidence="2">
    <location>
        <position position="1"/>
    </location>
</feature>
<gene>
    <name evidence="2" type="ORF">PECAL_2P17420</name>
</gene>
<comment type="caution">
    <text evidence="2">The sequence shown here is derived from an EMBL/GenBank/DDBJ whole genome shotgun (WGS) entry which is preliminary data.</text>
</comment>
<evidence type="ECO:0000256" key="1">
    <source>
        <dbReference type="SAM" id="Phobius"/>
    </source>
</evidence>
<dbReference type="AlphaFoldDB" id="A0A8J2SIL7"/>
<dbReference type="Proteomes" id="UP000789595">
    <property type="component" value="Unassembled WGS sequence"/>
</dbReference>
<protein>
    <submittedName>
        <fullName evidence="2">Uncharacterized protein</fullName>
    </submittedName>
</protein>
<proteinExistence type="predicted"/>